<dbReference type="GO" id="GO:0007018">
    <property type="term" value="P:microtubule-based movement"/>
    <property type="evidence" value="ECO:0007669"/>
    <property type="project" value="InterPro"/>
</dbReference>
<evidence type="ECO:0000256" key="7">
    <source>
        <dbReference type="SAM" id="MobiDB-lite"/>
    </source>
</evidence>
<evidence type="ECO:0000256" key="6">
    <source>
        <dbReference type="SAM" id="Coils"/>
    </source>
</evidence>
<evidence type="ECO:0000256" key="4">
    <source>
        <dbReference type="PROSITE-ProRule" id="PRU00283"/>
    </source>
</evidence>
<dbReference type="EMBL" id="OIVN01004187">
    <property type="protein sequence ID" value="SPD15922.1"/>
    <property type="molecule type" value="Genomic_DNA"/>
</dbReference>
<name>A0A2N9HUA3_FAGSY</name>
<dbReference type="InterPro" id="IPR027640">
    <property type="entry name" value="Kinesin-like_fam"/>
</dbReference>
<keyword evidence="5" id="KW-0493">Microtubule</keyword>
<feature type="binding site" evidence="4">
    <location>
        <begin position="90"/>
        <end position="97"/>
    </location>
    <ligand>
        <name>ATP</name>
        <dbReference type="ChEBI" id="CHEBI:30616"/>
    </ligand>
</feature>
<dbReference type="GO" id="GO:0008017">
    <property type="term" value="F:microtubule binding"/>
    <property type="evidence" value="ECO:0007669"/>
    <property type="project" value="InterPro"/>
</dbReference>
<accession>A0A2N9HUA3</accession>
<dbReference type="PROSITE" id="PS50067">
    <property type="entry name" value="KINESIN_MOTOR_2"/>
    <property type="match status" value="1"/>
</dbReference>
<evidence type="ECO:0000259" key="8">
    <source>
        <dbReference type="PROSITE" id="PS50067"/>
    </source>
</evidence>
<keyword evidence="1 4" id="KW-0547">Nucleotide-binding</keyword>
<evidence type="ECO:0000256" key="5">
    <source>
        <dbReference type="RuleBase" id="RU000394"/>
    </source>
</evidence>
<dbReference type="Gene3D" id="3.40.850.10">
    <property type="entry name" value="Kinesin motor domain"/>
    <property type="match status" value="2"/>
</dbReference>
<dbReference type="InterPro" id="IPR036961">
    <property type="entry name" value="Kinesin_motor_dom_sf"/>
</dbReference>
<evidence type="ECO:0000256" key="3">
    <source>
        <dbReference type="ARBA" id="ARBA00023175"/>
    </source>
</evidence>
<feature type="domain" description="Kinesin motor" evidence="8">
    <location>
        <begin position="20"/>
        <end position="277"/>
    </location>
</feature>
<keyword evidence="3 4" id="KW-0505">Motor protein</keyword>
<dbReference type="AlphaFoldDB" id="A0A2N9HUA3"/>
<reference evidence="9" key="1">
    <citation type="submission" date="2018-02" db="EMBL/GenBank/DDBJ databases">
        <authorList>
            <person name="Cohen D.B."/>
            <person name="Kent A.D."/>
        </authorList>
    </citation>
    <scope>NUCLEOTIDE SEQUENCE</scope>
</reference>
<dbReference type="PANTHER" id="PTHR47972:SF2">
    <property type="entry name" value="KINESIN-LIKE PROTEIN KIN-14S"/>
    <property type="match status" value="1"/>
</dbReference>
<gene>
    <name evidence="9" type="ORF">FSB_LOCUS43804</name>
</gene>
<evidence type="ECO:0000256" key="1">
    <source>
        <dbReference type="ARBA" id="ARBA00022741"/>
    </source>
</evidence>
<keyword evidence="2 4" id="KW-0067">ATP-binding</keyword>
<dbReference type="Pfam" id="PF00225">
    <property type="entry name" value="Kinesin"/>
    <property type="match status" value="1"/>
</dbReference>
<feature type="region of interest" description="Disordered" evidence="7">
    <location>
        <begin position="361"/>
        <end position="395"/>
    </location>
</feature>
<dbReference type="InterPro" id="IPR001752">
    <property type="entry name" value="Kinesin_motor_dom"/>
</dbReference>
<dbReference type="SMART" id="SM00129">
    <property type="entry name" value="KISc"/>
    <property type="match status" value="1"/>
</dbReference>
<protein>
    <recommendedName>
        <fullName evidence="5">Kinesin-like protein</fullName>
    </recommendedName>
</protein>
<evidence type="ECO:0000313" key="9">
    <source>
        <dbReference type="EMBL" id="SPD15922.1"/>
    </source>
</evidence>
<proteinExistence type="inferred from homology"/>
<dbReference type="SUPFAM" id="SSF52540">
    <property type="entry name" value="P-loop containing nucleoside triphosphate hydrolases"/>
    <property type="match status" value="1"/>
</dbReference>
<organism evidence="9">
    <name type="scientific">Fagus sylvatica</name>
    <name type="common">Beechnut</name>
    <dbReference type="NCBI Taxonomy" id="28930"/>
    <lineage>
        <taxon>Eukaryota</taxon>
        <taxon>Viridiplantae</taxon>
        <taxon>Streptophyta</taxon>
        <taxon>Embryophyta</taxon>
        <taxon>Tracheophyta</taxon>
        <taxon>Spermatophyta</taxon>
        <taxon>Magnoliopsida</taxon>
        <taxon>eudicotyledons</taxon>
        <taxon>Gunneridae</taxon>
        <taxon>Pentapetalae</taxon>
        <taxon>rosids</taxon>
        <taxon>fabids</taxon>
        <taxon>Fagales</taxon>
        <taxon>Fagaceae</taxon>
        <taxon>Fagus</taxon>
    </lineage>
</organism>
<dbReference type="GO" id="GO:0003777">
    <property type="term" value="F:microtubule motor activity"/>
    <property type="evidence" value="ECO:0007669"/>
    <property type="project" value="InterPro"/>
</dbReference>
<dbReference type="InterPro" id="IPR027417">
    <property type="entry name" value="P-loop_NTPase"/>
</dbReference>
<sequence>MLILEILVGNEYELVKKKYLKESSERKRLYNEVIELKGNIRVICSDSSKKQFKFDHVFRPEDNQEAVFAQTKPIVTSVLDGYNVCIFAYGQTGTGKTFTMEGTPENRGVNYRTLEELEIKQAAEGTQEVPGLVEARVYGTEDVWELLKSGSRVRSVGSTNANELSSRSHCLLRVSVKGENLINGQKTRSHLWLVDLAGSERVGRIEVEGERLKESQFINKSLSALGDELQAHTYAAELSRIAGGDCKTLMFVQISPNAADQGETLCSLNFASRVHGIESGPARKQADISELFKYKQMAEKLKHDEKETKKLQDNLQSMQLKLSAREHICRNLQEKVFKFLISPKTPDNIWFLVDSIAPKSRTEKRPPLAPSKVRLPGISNFLPPPSPVPPKKTDNPFSLPASAGGKENIPKTTMAATKSKNLKQRFSVAIRPLPSTTTQAPQPRRRVSIATFHPESNSQTTPLHNSASRFKHGSAIGRRSHFEGPTEGSVLKIVLSIARVEDSS</sequence>
<dbReference type="PROSITE" id="PS00411">
    <property type="entry name" value="KINESIN_MOTOR_1"/>
    <property type="match status" value="1"/>
</dbReference>
<dbReference type="PRINTS" id="PR00380">
    <property type="entry name" value="KINESINHEAVY"/>
</dbReference>
<evidence type="ECO:0000256" key="2">
    <source>
        <dbReference type="ARBA" id="ARBA00022840"/>
    </source>
</evidence>
<feature type="coiled-coil region" evidence="6">
    <location>
        <begin position="294"/>
        <end position="321"/>
    </location>
</feature>
<keyword evidence="6" id="KW-0175">Coiled coil</keyword>
<dbReference type="GO" id="GO:0005874">
    <property type="term" value="C:microtubule"/>
    <property type="evidence" value="ECO:0007669"/>
    <property type="project" value="UniProtKB-KW"/>
</dbReference>
<comment type="similarity">
    <text evidence="4 5">Belongs to the TRAFAC class myosin-kinesin ATPase superfamily. Kinesin family.</text>
</comment>
<dbReference type="GO" id="GO:0005524">
    <property type="term" value="F:ATP binding"/>
    <property type="evidence" value="ECO:0007669"/>
    <property type="project" value="UniProtKB-UniRule"/>
</dbReference>
<dbReference type="InterPro" id="IPR019821">
    <property type="entry name" value="Kinesin_motor_CS"/>
</dbReference>
<dbReference type="PANTHER" id="PTHR47972">
    <property type="entry name" value="KINESIN-LIKE PROTEIN KLP-3"/>
    <property type="match status" value="1"/>
</dbReference>